<feature type="non-terminal residue" evidence="8">
    <location>
        <position position="313"/>
    </location>
</feature>
<evidence type="ECO:0000256" key="5">
    <source>
        <dbReference type="ARBA" id="ARBA00023014"/>
    </source>
</evidence>
<dbReference type="SUPFAM" id="SSF103501">
    <property type="entry name" value="Respiratory nitrate reductase 1 gamma chain"/>
    <property type="match status" value="1"/>
</dbReference>
<keyword evidence="3" id="KW-0560">Oxidoreductase</keyword>
<dbReference type="InterPro" id="IPR051460">
    <property type="entry name" value="HdrC_iron-sulfur_subunit"/>
</dbReference>
<protein>
    <recommendedName>
        <fullName evidence="7">4Fe-4S ferredoxin-type domain-containing protein</fullName>
    </recommendedName>
</protein>
<dbReference type="InterPro" id="IPR017900">
    <property type="entry name" value="4Fe4S_Fe_S_CS"/>
</dbReference>
<keyword evidence="2" id="KW-0479">Metal-binding</keyword>
<keyword evidence="6" id="KW-0472">Membrane</keyword>
<gene>
    <name evidence="8" type="ORF">METZ01_LOCUS359016</name>
</gene>
<evidence type="ECO:0000259" key="7">
    <source>
        <dbReference type="PROSITE" id="PS51379"/>
    </source>
</evidence>
<accession>A0A382S9B8</accession>
<dbReference type="InterPro" id="IPR004017">
    <property type="entry name" value="Cys_rich_dom"/>
</dbReference>
<reference evidence="8" key="1">
    <citation type="submission" date="2018-05" db="EMBL/GenBank/DDBJ databases">
        <authorList>
            <person name="Lanie J.A."/>
            <person name="Ng W.-L."/>
            <person name="Kazmierczak K.M."/>
            <person name="Andrzejewski T.M."/>
            <person name="Davidsen T.M."/>
            <person name="Wayne K.J."/>
            <person name="Tettelin H."/>
            <person name="Glass J.I."/>
            <person name="Rusch D."/>
            <person name="Podicherti R."/>
            <person name="Tsui H.-C.T."/>
            <person name="Winkler M.E."/>
        </authorList>
    </citation>
    <scope>NUCLEOTIDE SEQUENCE</scope>
</reference>
<evidence type="ECO:0000256" key="1">
    <source>
        <dbReference type="ARBA" id="ARBA00022485"/>
    </source>
</evidence>
<keyword evidence="5" id="KW-0411">Iron-sulfur</keyword>
<feature type="non-terminal residue" evidence="8">
    <location>
        <position position="1"/>
    </location>
</feature>
<dbReference type="Pfam" id="PF02754">
    <property type="entry name" value="CCG"/>
    <property type="match status" value="1"/>
</dbReference>
<dbReference type="GO" id="GO:0051539">
    <property type="term" value="F:4 iron, 4 sulfur cluster binding"/>
    <property type="evidence" value="ECO:0007669"/>
    <property type="project" value="UniProtKB-KW"/>
</dbReference>
<dbReference type="GO" id="GO:0005886">
    <property type="term" value="C:plasma membrane"/>
    <property type="evidence" value="ECO:0007669"/>
    <property type="project" value="TreeGrafter"/>
</dbReference>
<dbReference type="PANTHER" id="PTHR43255:SF1">
    <property type="entry name" value="IRON-SULFUR-BINDING OXIDOREDUCTASE FADF-RELATED"/>
    <property type="match status" value="1"/>
</dbReference>
<feature type="domain" description="4Fe-4S ferredoxin-type" evidence="7">
    <location>
        <begin position="143"/>
        <end position="175"/>
    </location>
</feature>
<evidence type="ECO:0000256" key="3">
    <source>
        <dbReference type="ARBA" id="ARBA00023002"/>
    </source>
</evidence>
<dbReference type="InterPro" id="IPR017896">
    <property type="entry name" value="4Fe4S_Fe-S-bd"/>
</dbReference>
<evidence type="ECO:0000256" key="6">
    <source>
        <dbReference type="SAM" id="Phobius"/>
    </source>
</evidence>
<dbReference type="EMBL" id="UINC01127202">
    <property type="protein sequence ID" value="SVD06162.1"/>
    <property type="molecule type" value="Genomic_DNA"/>
</dbReference>
<dbReference type="InterPro" id="IPR036197">
    <property type="entry name" value="NarG-like_sf"/>
</dbReference>
<organism evidence="8">
    <name type="scientific">marine metagenome</name>
    <dbReference type="NCBI Taxonomy" id="408172"/>
    <lineage>
        <taxon>unclassified sequences</taxon>
        <taxon>metagenomes</taxon>
        <taxon>ecological metagenomes</taxon>
    </lineage>
</organism>
<dbReference type="PANTHER" id="PTHR43255">
    <property type="entry name" value="IRON-SULFUR-BINDING OXIDOREDUCTASE FADF-RELATED-RELATED"/>
    <property type="match status" value="1"/>
</dbReference>
<keyword evidence="1" id="KW-0004">4Fe-4S</keyword>
<evidence type="ECO:0000313" key="8">
    <source>
        <dbReference type="EMBL" id="SVD06162.1"/>
    </source>
</evidence>
<dbReference type="SUPFAM" id="SSF46548">
    <property type="entry name" value="alpha-helical ferredoxin"/>
    <property type="match status" value="1"/>
</dbReference>
<dbReference type="Gene3D" id="1.20.950.20">
    <property type="entry name" value="Transmembrane di-heme cytochromes, Chain C"/>
    <property type="match status" value="1"/>
</dbReference>
<evidence type="ECO:0000256" key="4">
    <source>
        <dbReference type="ARBA" id="ARBA00023004"/>
    </source>
</evidence>
<sequence length="313" mass="35107">ISMTVVNILYDSEINSDTYNSLHSLFWWLHLLMILIFAIYIPFSKHMHLIASPLSIFFRDIQAKGTLSTPLNLEEAPVFGASKPSEFTWKETLDSYACAVCGRCTDACPAHITGKNLSPMHIINNIKGNQSSHEVSSGEDELIDNLIDQDSLWDCLTCGACEEECPVGVEHIDPIINMRRNLVMEKAKMPETALNVLTNLEQRGHPWKGTPYTRTDWTEGLDVKTIKENKNPEILLWVGCTPALDKNNQSSIIAMAKVLSRAKINFAILGSEESCTGDPARRIGNEYLYQTMATQNINTLNRYNIKKIVTTCP</sequence>
<name>A0A382S9B8_9ZZZZ</name>
<dbReference type="PROSITE" id="PS51379">
    <property type="entry name" value="4FE4S_FER_2"/>
    <property type="match status" value="2"/>
</dbReference>
<dbReference type="Gene3D" id="1.10.1060.10">
    <property type="entry name" value="Alpha-helical ferredoxin"/>
    <property type="match status" value="1"/>
</dbReference>
<dbReference type="InterPro" id="IPR009051">
    <property type="entry name" value="Helical_ferredxn"/>
</dbReference>
<feature type="domain" description="4Fe-4S ferredoxin-type" evidence="7">
    <location>
        <begin position="89"/>
        <end position="118"/>
    </location>
</feature>
<dbReference type="GO" id="GO:0046872">
    <property type="term" value="F:metal ion binding"/>
    <property type="evidence" value="ECO:0007669"/>
    <property type="project" value="UniProtKB-KW"/>
</dbReference>
<feature type="transmembrane region" description="Helical" evidence="6">
    <location>
        <begin position="25"/>
        <end position="43"/>
    </location>
</feature>
<proteinExistence type="predicted"/>
<keyword evidence="4" id="KW-0408">Iron</keyword>
<keyword evidence="6" id="KW-0812">Transmembrane</keyword>
<dbReference type="Pfam" id="PF13187">
    <property type="entry name" value="Fer4_9"/>
    <property type="match status" value="1"/>
</dbReference>
<dbReference type="GO" id="GO:0016491">
    <property type="term" value="F:oxidoreductase activity"/>
    <property type="evidence" value="ECO:0007669"/>
    <property type="project" value="UniProtKB-KW"/>
</dbReference>
<evidence type="ECO:0000256" key="2">
    <source>
        <dbReference type="ARBA" id="ARBA00022723"/>
    </source>
</evidence>
<dbReference type="PROSITE" id="PS00198">
    <property type="entry name" value="4FE4S_FER_1"/>
    <property type="match status" value="1"/>
</dbReference>
<dbReference type="AlphaFoldDB" id="A0A382S9B8"/>
<keyword evidence="6" id="KW-1133">Transmembrane helix</keyword>